<dbReference type="Proteomes" id="UP001163831">
    <property type="component" value="Chromosome"/>
</dbReference>
<keyword evidence="1" id="KW-0698">rRNA processing</keyword>
<feature type="active site" description="Proton acceptor" evidence="1">
    <location>
        <position position="166"/>
    </location>
</feature>
<name>A0ABY6GMZ3_9PROT</name>
<dbReference type="EMBL" id="CP107052">
    <property type="protein sequence ID" value="UYH52141.1"/>
    <property type="molecule type" value="Genomic_DNA"/>
</dbReference>
<feature type="binding site" evidence="1">
    <location>
        <position position="119"/>
    </location>
    <ligand>
        <name>S-adenosyl-L-methionine</name>
        <dbReference type="ChEBI" id="CHEBI:59789"/>
    </ligand>
</feature>
<evidence type="ECO:0000313" key="3">
    <source>
        <dbReference type="Proteomes" id="UP001163831"/>
    </source>
</evidence>
<reference evidence="2" key="1">
    <citation type="submission" date="2022-10" db="EMBL/GenBank/DDBJ databases">
        <title>Candidatus Kirkpatrella diaphorinas gen. nov., sp. nov., an uncultured endosymbiont identified in a population of Diaphorina citri from Hawaii.</title>
        <authorList>
            <person name="Henry E.M."/>
            <person name="Carlson C.R."/>
            <person name="Kuo Y.-W."/>
        </authorList>
    </citation>
    <scope>NUCLEOTIDE SEQUENCE</scope>
    <source>
        <strain evidence="2">CADCRV1</strain>
    </source>
</reference>
<dbReference type="HAMAP" id="MF_00934">
    <property type="entry name" value="23SrRNA_methyltr_J"/>
    <property type="match status" value="1"/>
</dbReference>
<keyword evidence="1" id="KW-0808">Transferase</keyword>
<feature type="site" description="Interaction with substrate rRNA" evidence="1">
    <location>
        <position position="3"/>
    </location>
</feature>
<feature type="binding site" evidence="1">
    <location>
        <position position="41"/>
    </location>
    <ligand>
        <name>S-adenosyl-L-methionine</name>
        <dbReference type="ChEBI" id="CHEBI:59789"/>
    </ligand>
</feature>
<dbReference type="RefSeq" id="WP_319807737.1">
    <property type="nucleotide sequence ID" value="NZ_CP107052.1"/>
</dbReference>
<dbReference type="InterPro" id="IPR029063">
    <property type="entry name" value="SAM-dependent_MTases_sf"/>
</dbReference>
<feature type="binding site" evidence="1">
    <location>
        <position position="101"/>
    </location>
    <ligand>
        <name>S-adenosyl-L-methionine</name>
        <dbReference type="ChEBI" id="CHEBI:59789"/>
    </ligand>
</feature>
<accession>A0ABY6GMZ3</accession>
<keyword evidence="3" id="KW-1185">Reference proteome</keyword>
<dbReference type="SUPFAM" id="SSF53335">
    <property type="entry name" value="S-adenosyl-L-methionine-dependent methyltransferases"/>
    <property type="match status" value="1"/>
</dbReference>
<sequence>MNYRHAFHAGNFADVVKHALLVDLLAHFKSKDAGFAVLDTHAGKGIYELNAEEAQKTKEWRDGIGRLIPPRIAHGAALPDVLTPYINLMRRFGAPQSYPGSPSVIASLLRPQDALICSELHPDDAAALARLFRSNRQVSVHHLDGYRAVKAFLPPRLIGRGLVLIDPPFEKTNEFDRLRAAIFMARRRFPASVVAAWYPIKHRAPVREFQDMLIETGLKKLLTCEFLLNPPTDPTRLNGCGLLVANPHYRFDENARHILEALAPYLQQEEPPEISVRWLVEA</sequence>
<keyword evidence="1" id="KW-0489">Methyltransferase</keyword>
<evidence type="ECO:0000256" key="1">
    <source>
        <dbReference type="HAMAP-Rule" id="MF_00934"/>
    </source>
</evidence>
<comment type="catalytic activity">
    <reaction evidence="1">
        <text>adenosine(2030) in 23S rRNA + S-adenosyl-L-methionine = N(6)-methyladenosine(2030) in 23S rRNA + S-adenosyl-L-homocysteine + H(+)</text>
        <dbReference type="Rhea" id="RHEA:43736"/>
        <dbReference type="Rhea" id="RHEA-COMP:10668"/>
        <dbReference type="Rhea" id="RHEA-COMP:10669"/>
        <dbReference type="ChEBI" id="CHEBI:15378"/>
        <dbReference type="ChEBI" id="CHEBI:57856"/>
        <dbReference type="ChEBI" id="CHEBI:59789"/>
        <dbReference type="ChEBI" id="CHEBI:74411"/>
        <dbReference type="ChEBI" id="CHEBI:74449"/>
        <dbReference type="EC" id="2.1.1.266"/>
    </reaction>
</comment>
<dbReference type="PANTHER" id="PTHR37426:SF1">
    <property type="entry name" value="RIBOSOMAL RNA LARGE SUBUNIT METHYLTRANSFERASE J"/>
    <property type="match status" value="1"/>
</dbReference>
<comment type="function">
    <text evidence="1">Specifically methylates the adenine in position 2030 of 23S rRNA.</text>
</comment>
<dbReference type="PANTHER" id="PTHR37426">
    <property type="entry name" value="RIBOSOMAL RNA LARGE SUBUNIT METHYLTRANSFERASE J"/>
    <property type="match status" value="1"/>
</dbReference>
<dbReference type="Pfam" id="PF04378">
    <property type="entry name" value="RsmJ"/>
    <property type="match status" value="1"/>
</dbReference>
<protein>
    <recommendedName>
        <fullName evidence="1">Ribosomal RNA large subunit methyltransferase J</fullName>
        <ecNumber evidence="1">2.1.1.266</ecNumber>
    </recommendedName>
    <alternativeName>
        <fullName evidence="1">23S rRNA (adenine(2030)-N6)-methyltransferase</fullName>
    </alternativeName>
    <alternativeName>
        <fullName evidence="1">23S rRNA m6A2030 methyltransferase</fullName>
    </alternativeName>
</protein>
<dbReference type="Gene3D" id="3.40.50.150">
    <property type="entry name" value="Vaccinia Virus protein VP39"/>
    <property type="match status" value="1"/>
</dbReference>
<keyword evidence="1" id="KW-0949">S-adenosyl-L-methionine</keyword>
<dbReference type="InterPro" id="IPR007473">
    <property type="entry name" value="RlmJ"/>
</dbReference>
<gene>
    <name evidence="1 2" type="primary">rlmJ</name>
    <name evidence="2" type="ORF">N5W20_04625</name>
</gene>
<evidence type="ECO:0000313" key="2">
    <source>
        <dbReference type="EMBL" id="UYH52141.1"/>
    </source>
</evidence>
<keyword evidence="1" id="KW-0694">RNA-binding</keyword>
<proteinExistence type="inferred from homology"/>
<comment type="similarity">
    <text evidence="1">Belongs to the RlmJ family.</text>
</comment>
<feature type="binding site" evidence="1">
    <location>
        <position position="166"/>
    </location>
    <ligand>
        <name>S-adenosyl-L-methionine</name>
        <dbReference type="ChEBI" id="CHEBI:59789"/>
    </ligand>
</feature>
<feature type="binding site" evidence="1">
    <location>
        <begin position="144"/>
        <end position="145"/>
    </location>
    <ligand>
        <name>S-adenosyl-L-methionine</name>
        <dbReference type="ChEBI" id="CHEBI:59789"/>
    </ligand>
</feature>
<organism evidence="2 3">
    <name type="scientific">Candidatus Kirkpatrickella diaphorinae</name>
    <dbReference type="NCBI Taxonomy" id="2984322"/>
    <lineage>
        <taxon>Bacteria</taxon>
        <taxon>Pseudomonadati</taxon>
        <taxon>Pseudomonadota</taxon>
        <taxon>Alphaproteobacteria</taxon>
        <taxon>Acetobacterales</taxon>
        <taxon>Acetobacteraceae</taxon>
        <taxon>Candidatus Kirkpatrickella</taxon>
    </lineage>
</organism>
<feature type="binding site" evidence="1">
    <location>
        <position position="18"/>
    </location>
    <ligand>
        <name>S-adenosyl-L-methionine</name>
        <dbReference type="ChEBI" id="CHEBI:59789"/>
    </ligand>
</feature>
<comment type="subunit">
    <text evidence="1">Monomer.</text>
</comment>
<dbReference type="EC" id="2.1.1.266" evidence="1"/>